<comment type="caution">
    <text evidence="18">The sequence shown here is derived from an EMBL/GenBank/DDBJ whole genome shotgun (WGS) entry which is preliminary data.</text>
</comment>
<evidence type="ECO:0000313" key="18">
    <source>
        <dbReference type="EMBL" id="CAG2201326.1"/>
    </source>
</evidence>
<dbReference type="InterPro" id="IPR009080">
    <property type="entry name" value="tRNAsynth_Ia_anticodon-bd"/>
</dbReference>
<dbReference type="Gene3D" id="3.40.50.620">
    <property type="entry name" value="HUPs"/>
    <property type="match status" value="1"/>
</dbReference>
<dbReference type="SMART" id="SM00991">
    <property type="entry name" value="WHEP-TRS"/>
    <property type="match status" value="3"/>
</dbReference>
<dbReference type="GO" id="GO:0005829">
    <property type="term" value="C:cytosol"/>
    <property type="evidence" value="ECO:0007669"/>
    <property type="project" value="TreeGrafter"/>
</dbReference>
<comment type="subcellular location">
    <subcellularLocation>
        <location evidence="1">Cytoplasm</location>
    </subcellularLocation>
</comment>
<dbReference type="NCBIfam" id="TIGR00398">
    <property type="entry name" value="metG"/>
    <property type="match status" value="1"/>
</dbReference>
<evidence type="ECO:0000256" key="10">
    <source>
        <dbReference type="ARBA" id="ARBA00022884"/>
    </source>
</evidence>
<evidence type="ECO:0000256" key="3">
    <source>
        <dbReference type="ARBA" id="ARBA00012838"/>
    </source>
</evidence>
<keyword evidence="5" id="KW-0963">Cytoplasm</keyword>
<dbReference type="InterPro" id="IPR029038">
    <property type="entry name" value="MetRS_Zn"/>
</dbReference>
<evidence type="ECO:0000256" key="5">
    <source>
        <dbReference type="ARBA" id="ARBA00022490"/>
    </source>
</evidence>
<evidence type="ECO:0000256" key="12">
    <source>
        <dbReference type="ARBA" id="ARBA00023146"/>
    </source>
</evidence>
<evidence type="ECO:0000256" key="2">
    <source>
        <dbReference type="ARBA" id="ARBA00005594"/>
    </source>
</evidence>
<evidence type="ECO:0000259" key="17">
    <source>
        <dbReference type="PROSITE" id="PS51185"/>
    </source>
</evidence>
<dbReference type="PROSITE" id="PS50405">
    <property type="entry name" value="GST_CTER"/>
    <property type="match status" value="1"/>
</dbReference>
<evidence type="ECO:0000256" key="4">
    <source>
        <dbReference type="ARBA" id="ARBA00018335"/>
    </source>
</evidence>
<feature type="domain" description="WHEP-TRS" evidence="17">
    <location>
        <begin position="921"/>
        <end position="977"/>
    </location>
</feature>
<accession>A0A8S3R880</accession>
<dbReference type="PROSITE" id="PS51185">
    <property type="entry name" value="WHEP_TRS_2"/>
    <property type="match status" value="3"/>
</dbReference>
<dbReference type="Proteomes" id="UP000683360">
    <property type="component" value="Unassembled WGS sequence"/>
</dbReference>
<comment type="catalytic activity">
    <reaction evidence="14">
        <text>tRNA(Met) + L-methionine + ATP = L-methionyl-tRNA(Met) + AMP + diphosphate</text>
        <dbReference type="Rhea" id="RHEA:13481"/>
        <dbReference type="Rhea" id="RHEA-COMP:9667"/>
        <dbReference type="Rhea" id="RHEA-COMP:9698"/>
        <dbReference type="ChEBI" id="CHEBI:30616"/>
        <dbReference type="ChEBI" id="CHEBI:33019"/>
        <dbReference type="ChEBI" id="CHEBI:57844"/>
        <dbReference type="ChEBI" id="CHEBI:78442"/>
        <dbReference type="ChEBI" id="CHEBI:78530"/>
        <dbReference type="ChEBI" id="CHEBI:456215"/>
        <dbReference type="EC" id="6.1.1.10"/>
    </reaction>
</comment>
<evidence type="ECO:0000256" key="11">
    <source>
        <dbReference type="ARBA" id="ARBA00022917"/>
    </source>
</evidence>
<evidence type="ECO:0000313" key="19">
    <source>
        <dbReference type="Proteomes" id="UP000683360"/>
    </source>
</evidence>
<dbReference type="InterPro" id="IPR014729">
    <property type="entry name" value="Rossmann-like_a/b/a_fold"/>
</dbReference>
<evidence type="ECO:0000256" key="7">
    <source>
        <dbReference type="ARBA" id="ARBA00022598"/>
    </source>
</evidence>
<sequence>MKLYTEKGNLNTLKLLAAAEESGIKLEVIEKKHGEKVVPYLTANVLPVLEVYPGKFLFSPNSATRYILNKKSEETDADVDKWLEWESSQLQPVLHPYLVSVIGSGKPETGLLIHIQTLLKSLNGELKGKKFLSEIGLSAADFVLWGSLYPLLAGKFVLKGWEGLYPKIKTWFTAMCDLPSCQKAVTLVITNGDTASLKESLLSQPAPLPLPHLKNVEKLEKLKLDDKVKVKIEKAAEPEEIQVISQKAVTKEELSAAVDAWISGKRKCRKPLERKHPILPKEGERNILITSALPYVNNVPHLGNIIGCVLSADVFSRYCRLRGYNCLYVCGTDEYGTATETKAIEEKLTPQQICDKYNKLHTEIYDWFNIDCDFFGRTTTKEQTSIAQDIFWKLYNQGYILKDSIDQLHCTACDRFLADRFVEGTCPLCTYEDARGDQCDKCGKLINAVDLGNPKCKLCKATPVIKSTQHLFLDLPKIEPQLQKHLDKVFKSGTWTNNAKVITSSWIRDGLKPRCISRDLKWGTQVPLPGYTDKVFYVWFDAPIGYISITANYTEHWEQWWKNPDKVDMYNFLGKDNVPFHSVIFPCTMLGANDNYTVVKHMIATEYLNYEDGKFSKSRGTGVFGNQAQDTGLPADIFRFYLLYVRPESQDSSFSWDDFLLKNNSELLNNLGNFINRGLKFLSDNFGGVIQEMNLRDEDKELLALINRELQTYIDNMEQAILRDSIRNIMSISRLGNQFMQSNKPWVLVKGSADDKSRSGTVVSLAVNIANLLSVLLQPYMPETSQTIQTQLNTPPDSNVVYREFVCHLPPGHKIGKPSPLFQKIEACKIQEFKKMFAGQPAPETKPKRGEKTAVSGPVNTAEVQRLTDEVTKQGLVVRDLKSKKAEKSLIDSEVAKLLDLKKSLAAVSVPASNGPGNNAEVERLTDEVTKQGLVVRDLKSKKAEKSLIDSEVAKLLDLKKKLAAVSVPASNGPGNNAEVERLTDDVTKQGLVVRDLKSKKAEKSLIDSEVAKLLDLKKRLALAGGQNPQEAAGGGKKKGKKK</sequence>
<dbReference type="Gene3D" id="2.20.28.20">
    <property type="entry name" value="Methionyl-tRNA synthetase, Zn-domain"/>
    <property type="match status" value="1"/>
</dbReference>
<dbReference type="CDD" id="cd07957">
    <property type="entry name" value="Anticodon_Ia_Met"/>
    <property type="match status" value="1"/>
</dbReference>
<feature type="domain" description="WHEP-TRS" evidence="17">
    <location>
        <begin position="863"/>
        <end position="919"/>
    </location>
</feature>
<dbReference type="FunFam" id="2.20.28.20:FF:000001">
    <property type="entry name" value="Methionine--tRNA ligase"/>
    <property type="match status" value="1"/>
</dbReference>
<dbReference type="AlphaFoldDB" id="A0A8S3R880"/>
<dbReference type="InterPro" id="IPR033911">
    <property type="entry name" value="MetRS_core"/>
</dbReference>
<evidence type="ECO:0000256" key="13">
    <source>
        <dbReference type="ARBA" id="ARBA00030904"/>
    </source>
</evidence>
<dbReference type="CDD" id="cd00814">
    <property type="entry name" value="MetRS_core"/>
    <property type="match status" value="1"/>
</dbReference>
<dbReference type="GO" id="GO:0017101">
    <property type="term" value="C:aminoacyl-tRNA synthetase multienzyme complex"/>
    <property type="evidence" value="ECO:0007669"/>
    <property type="project" value="TreeGrafter"/>
</dbReference>
<evidence type="ECO:0000256" key="1">
    <source>
        <dbReference type="ARBA" id="ARBA00004496"/>
    </source>
</evidence>
<dbReference type="GO" id="GO:0005524">
    <property type="term" value="F:ATP binding"/>
    <property type="evidence" value="ECO:0007669"/>
    <property type="project" value="UniProtKB-KW"/>
</dbReference>
<dbReference type="GO" id="GO:0004825">
    <property type="term" value="F:methionine-tRNA ligase activity"/>
    <property type="evidence" value="ECO:0007669"/>
    <property type="project" value="UniProtKB-EC"/>
</dbReference>
<dbReference type="InterPro" id="IPR036282">
    <property type="entry name" value="Glutathione-S-Trfase_C_sf"/>
</dbReference>
<dbReference type="GO" id="GO:0006431">
    <property type="term" value="P:methionyl-tRNA aminoacylation"/>
    <property type="evidence" value="ECO:0007669"/>
    <property type="project" value="InterPro"/>
</dbReference>
<dbReference type="SUPFAM" id="SSF52374">
    <property type="entry name" value="Nucleotidylyl transferase"/>
    <property type="match status" value="1"/>
</dbReference>
<dbReference type="InterPro" id="IPR009068">
    <property type="entry name" value="uS15_NS1_RNA-bd_sf"/>
</dbReference>
<evidence type="ECO:0000259" key="16">
    <source>
        <dbReference type="PROSITE" id="PS50405"/>
    </source>
</evidence>
<evidence type="ECO:0000256" key="14">
    <source>
        <dbReference type="ARBA" id="ARBA00047364"/>
    </source>
</evidence>
<feature type="domain" description="WHEP-TRS" evidence="17">
    <location>
        <begin position="979"/>
        <end position="1035"/>
    </location>
</feature>
<dbReference type="PRINTS" id="PR01041">
    <property type="entry name" value="TRNASYNTHMET"/>
</dbReference>
<protein>
    <recommendedName>
        <fullName evidence="4">Methionine--tRNA ligase, cytoplasmic</fullName>
        <ecNumber evidence="3">6.1.1.10</ecNumber>
    </recommendedName>
    <alternativeName>
        <fullName evidence="13">Methionyl-tRNA synthetase</fullName>
    </alternativeName>
</protein>
<name>A0A8S3R880_MYTED</name>
<dbReference type="EC" id="6.1.1.10" evidence="3"/>
<organism evidence="18 19">
    <name type="scientific">Mytilus edulis</name>
    <name type="common">Blue mussel</name>
    <dbReference type="NCBI Taxonomy" id="6550"/>
    <lineage>
        <taxon>Eukaryota</taxon>
        <taxon>Metazoa</taxon>
        <taxon>Spiralia</taxon>
        <taxon>Lophotrochozoa</taxon>
        <taxon>Mollusca</taxon>
        <taxon>Bivalvia</taxon>
        <taxon>Autobranchia</taxon>
        <taxon>Pteriomorphia</taxon>
        <taxon>Mytilida</taxon>
        <taxon>Mytiloidea</taxon>
        <taxon>Mytilidae</taxon>
        <taxon>Mytilinae</taxon>
        <taxon>Mytilus</taxon>
    </lineage>
</organism>
<dbReference type="Gene3D" id="1.10.730.10">
    <property type="entry name" value="Isoleucyl-tRNA Synthetase, Domain 1"/>
    <property type="match status" value="1"/>
</dbReference>
<dbReference type="InterPro" id="IPR000738">
    <property type="entry name" value="WHEP-TRS_dom"/>
</dbReference>
<dbReference type="InterPro" id="IPR041872">
    <property type="entry name" value="Anticodon_Met"/>
</dbReference>
<evidence type="ECO:0000256" key="6">
    <source>
        <dbReference type="ARBA" id="ARBA00022555"/>
    </source>
</evidence>
<dbReference type="HAMAP" id="MF_00098">
    <property type="entry name" value="Met_tRNA_synth_type1"/>
    <property type="match status" value="1"/>
</dbReference>
<dbReference type="InterPro" id="IPR001412">
    <property type="entry name" value="aa-tRNA-synth_I_CS"/>
</dbReference>
<dbReference type="GO" id="GO:0000049">
    <property type="term" value="F:tRNA binding"/>
    <property type="evidence" value="ECO:0007669"/>
    <property type="project" value="UniProtKB-KW"/>
</dbReference>
<dbReference type="Gene3D" id="1.20.1050.10">
    <property type="match status" value="1"/>
</dbReference>
<dbReference type="InterPro" id="IPR023458">
    <property type="entry name" value="Met-tRNA_ligase_1"/>
</dbReference>
<comment type="similarity">
    <text evidence="2 15">Belongs to the class-I aminoacyl-tRNA synthetase family.</text>
</comment>
<proteinExistence type="inferred from homology"/>
<dbReference type="PROSITE" id="PS00178">
    <property type="entry name" value="AA_TRNA_LIGASE_I"/>
    <property type="match status" value="1"/>
</dbReference>
<dbReference type="SUPFAM" id="SSF47616">
    <property type="entry name" value="GST C-terminal domain-like"/>
    <property type="match status" value="1"/>
</dbReference>
<dbReference type="EMBL" id="CAJPWZ010000841">
    <property type="protein sequence ID" value="CAG2201326.1"/>
    <property type="molecule type" value="Genomic_DNA"/>
</dbReference>
<keyword evidence="8 15" id="KW-0547">Nucleotide-binding</keyword>
<dbReference type="OrthoDB" id="5844513at2759"/>
<keyword evidence="11 15" id="KW-0648">Protein biosynthesis</keyword>
<dbReference type="PANTHER" id="PTHR45765:SF1">
    <property type="entry name" value="METHIONINE--TRNA LIGASE, CYTOPLASMIC"/>
    <property type="match status" value="1"/>
</dbReference>
<keyword evidence="10" id="KW-0694">RNA-binding</keyword>
<evidence type="ECO:0000256" key="9">
    <source>
        <dbReference type="ARBA" id="ARBA00022840"/>
    </source>
</evidence>
<dbReference type="Pfam" id="PF18485">
    <property type="entry name" value="GST_N_5"/>
    <property type="match status" value="1"/>
</dbReference>
<keyword evidence="12 15" id="KW-0030">Aminoacyl-tRNA synthetase</keyword>
<dbReference type="Gene3D" id="3.40.30.10">
    <property type="entry name" value="Glutaredoxin"/>
    <property type="match status" value="1"/>
</dbReference>
<dbReference type="InterPro" id="IPR041598">
    <property type="entry name" value="MARS_N"/>
</dbReference>
<dbReference type="SUPFAM" id="SSF47323">
    <property type="entry name" value="Anticodon-binding domain of a subclass of class I aminoacyl-tRNA synthetases"/>
    <property type="match status" value="1"/>
</dbReference>
<dbReference type="InterPro" id="IPR010987">
    <property type="entry name" value="Glutathione-S-Trfase_C-like"/>
</dbReference>
<dbReference type="NCBIfam" id="NF001100">
    <property type="entry name" value="PRK00133.1"/>
    <property type="match status" value="1"/>
</dbReference>
<keyword evidence="6" id="KW-0820">tRNA-binding</keyword>
<dbReference type="InterPro" id="IPR014758">
    <property type="entry name" value="Met-tRNA_synth"/>
</dbReference>
<dbReference type="InterPro" id="IPR015413">
    <property type="entry name" value="Methionyl/Leucyl_tRNA_Synth"/>
</dbReference>
<dbReference type="Pfam" id="PF19303">
    <property type="entry name" value="Anticodon_3"/>
    <property type="match status" value="1"/>
</dbReference>
<feature type="domain" description="GST C-terminal" evidence="16">
    <location>
        <begin position="72"/>
        <end position="208"/>
    </location>
</feature>
<dbReference type="FunFam" id="1.10.730.10:FF:000031">
    <property type="entry name" value="Putative Methionyl-tRNA synthetase"/>
    <property type="match status" value="1"/>
</dbReference>
<evidence type="ECO:0000256" key="15">
    <source>
        <dbReference type="RuleBase" id="RU363039"/>
    </source>
</evidence>
<gene>
    <name evidence="18" type="ORF">MEDL_15937</name>
</gene>
<dbReference type="PANTHER" id="PTHR45765">
    <property type="entry name" value="METHIONINE--TRNA LIGASE"/>
    <property type="match status" value="1"/>
</dbReference>
<dbReference type="SUPFAM" id="SSF47060">
    <property type="entry name" value="S15/NS1 RNA-binding domain"/>
    <property type="match status" value="3"/>
</dbReference>
<evidence type="ECO:0000256" key="8">
    <source>
        <dbReference type="ARBA" id="ARBA00022741"/>
    </source>
</evidence>
<keyword evidence="9 15" id="KW-0067">ATP-binding</keyword>
<dbReference type="CDD" id="cd00939">
    <property type="entry name" value="MetRS_RNA"/>
    <property type="match status" value="2"/>
</dbReference>
<reference evidence="18" key="1">
    <citation type="submission" date="2021-03" db="EMBL/GenBank/DDBJ databases">
        <authorList>
            <person name="Bekaert M."/>
        </authorList>
    </citation>
    <scope>NUCLEOTIDE SEQUENCE</scope>
</reference>
<dbReference type="Pfam" id="PF09334">
    <property type="entry name" value="tRNA-synt_1g"/>
    <property type="match status" value="1"/>
</dbReference>
<dbReference type="Pfam" id="PF00458">
    <property type="entry name" value="WHEP-TRS"/>
    <property type="match status" value="3"/>
</dbReference>
<dbReference type="Gene3D" id="1.10.287.10">
    <property type="entry name" value="S15/NS1, RNA-binding"/>
    <property type="match status" value="3"/>
</dbReference>
<keyword evidence="7 15" id="KW-0436">Ligase</keyword>
<keyword evidence="19" id="KW-1185">Reference proteome</keyword>
<dbReference type="SUPFAM" id="SSF57770">
    <property type="entry name" value="Methionyl-tRNA synthetase (MetRS), Zn-domain"/>
    <property type="match status" value="1"/>
</dbReference>